<feature type="domain" description="Glycosyltransferase subfamily 4-like N-terminal" evidence="5">
    <location>
        <begin position="32"/>
        <end position="217"/>
    </location>
</feature>
<dbReference type="PANTHER" id="PTHR45947">
    <property type="entry name" value="SULFOQUINOVOSYL TRANSFERASE SQD2"/>
    <property type="match status" value="1"/>
</dbReference>
<feature type="domain" description="Glycosyl transferase family 1" evidence="4">
    <location>
        <begin position="233"/>
        <end position="382"/>
    </location>
</feature>
<evidence type="ECO:0000256" key="3">
    <source>
        <dbReference type="ARBA" id="ARBA00022679"/>
    </source>
</evidence>
<sequence>MPASPATASPPRVVMVSLHTHPLDQAGTGDAGGMNVYIDALSRALQASGLAVDLITTAVAGRHAAPDSPGEDDTLVTLGDGRRLHTLTVPPQARGTKNDLVDAVDELAERALTSLAAVAERVDVVHSHYWISGLAGLLLAERLDAPLVHTMHTMAAVKHERDPHAAEDPRRHAAEARIVAEAQAVTANTEAEAGDLRRLFDVDDARLQPLRPGVDLSVFHPPQDPDPRAELAGRPLRLAFAGRLQPHKGPQVAIEALGLFHRRMPEVPVELTIAGEQSGECRVDIAELAARHGVSELIRRRPPLPHGELAELFRASDAVLMPSCSESFGLVALEAMACGTPVLAHEVGGLRELVHHRRTGRLIGSLDPDGWAAQMHWLVLHRRAWIRYSATAAQRAREHSWEATTAPAAAALYARLAAARVLSG</sequence>
<dbReference type="InterPro" id="IPR050194">
    <property type="entry name" value="Glycosyltransferase_grp1"/>
</dbReference>
<dbReference type="RefSeq" id="WP_344719333.1">
    <property type="nucleotide sequence ID" value="NZ_BAAAYG010000004.1"/>
</dbReference>
<keyword evidence="2" id="KW-0328">Glycosyltransferase</keyword>
<dbReference type="EMBL" id="BAAAYG010000004">
    <property type="protein sequence ID" value="GAA3283533.1"/>
    <property type="molecule type" value="Genomic_DNA"/>
</dbReference>
<proteinExistence type="predicted"/>
<keyword evidence="3" id="KW-0808">Transferase</keyword>
<evidence type="ECO:0000313" key="7">
    <source>
        <dbReference type="Proteomes" id="UP001501736"/>
    </source>
</evidence>
<evidence type="ECO:0000313" key="6">
    <source>
        <dbReference type="EMBL" id="GAA3283533.1"/>
    </source>
</evidence>
<keyword evidence="7" id="KW-1185">Reference proteome</keyword>
<evidence type="ECO:0000256" key="1">
    <source>
        <dbReference type="ARBA" id="ARBA00021292"/>
    </source>
</evidence>
<dbReference type="Proteomes" id="UP001501736">
    <property type="component" value="Unassembled WGS sequence"/>
</dbReference>
<dbReference type="InterPro" id="IPR001296">
    <property type="entry name" value="Glyco_trans_1"/>
</dbReference>
<organism evidence="6 7">
    <name type="scientific">Nesterenkonia halobia</name>
    <dbReference type="NCBI Taxonomy" id="37922"/>
    <lineage>
        <taxon>Bacteria</taxon>
        <taxon>Bacillati</taxon>
        <taxon>Actinomycetota</taxon>
        <taxon>Actinomycetes</taxon>
        <taxon>Micrococcales</taxon>
        <taxon>Micrococcaceae</taxon>
        <taxon>Nesterenkonia</taxon>
    </lineage>
</organism>
<accession>A0ABP6RBB8</accession>
<dbReference type="Gene3D" id="3.40.50.2000">
    <property type="entry name" value="Glycogen Phosphorylase B"/>
    <property type="match status" value="2"/>
</dbReference>
<name>A0ABP6RBB8_9MICC</name>
<protein>
    <recommendedName>
        <fullName evidence="1">D-inositol 3-phosphate glycosyltransferase</fullName>
    </recommendedName>
</protein>
<dbReference type="PANTHER" id="PTHR45947:SF3">
    <property type="entry name" value="SULFOQUINOVOSYL TRANSFERASE SQD2"/>
    <property type="match status" value="1"/>
</dbReference>
<dbReference type="SUPFAM" id="SSF53756">
    <property type="entry name" value="UDP-Glycosyltransferase/glycogen phosphorylase"/>
    <property type="match status" value="1"/>
</dbReference>
<evidence type="ECO:0000256" key="2">
    <source>
        <dbReference type="ARBA" id="ARBA00022676"/>
    </source>
</evidence>
<evidence type="ECO:0000259" key="5">
    <source>
        <dbReference type="Pfam" id="PF13439"/>
    </source>
</evidence>
<dbReference type="InterPro" id="IPR028098">
    <property type="entry name" value="Glyco_trans_4-like_N"/>
</dbReference>
<reference evidence="7" key="1">
    <citation type="journal article" date="2019" name="Int. J. Syst. Evol. Microbiol.">
        <title>The Global Catalogue of Microorganisms (GCM) 10K type strain sequencing project: providing services to taxonomists for standard genome sequencing and annotation.</title>
        <authorList>
            <consortium name="The Broad Institute Genomics Platform"/>
            <consortium name="The Broad Institute Genome Sequencing Center for Infectious Disease"/>
            <person name="Wu L."/>
            <person name="Ma J."/>
        </authorList>
    </citation>
    <scope>NUCLEOTIDE SEQUENCE [LARGE SCALE GENOMIC DNA]</scope>
    <source>
        <strain evidence="7">JCM 11483</strain>
    </source>
</reference>
<evidence type="ECO:0000259" key="4">
    <source>
        <dbReference type="Pfam" id="PF00534"/>
    </source>
</evidence>
<comment type="caution">
    <text evidence="6">The sequence shown here is derived from an EMBL/GenBank/DDBJ whole genome shotgun (WGS) entry which is preliminary data.</text>
</comment>
<gene>
    <name evidence="6" type="primary">mshA</name>
    <name evidence="6" type="ORF">GCM10020260_12470</name>
</gene>
<dbReference type="Pfam" id="PF13439">
    <property type="entry name" value="Glyco_transf_4"/>
    <property type="match status" value="1"/>
</dbReference>
<dbReference type="Pfam" id="PF00534">
    <property type="entry name" value="Glycos_transf_1"/>
    <property type="match status" value="1"/>
</dbReference>